<dbReference type="SUPFAM" id="SSF50630">
    <property type="entry name" value="Acid proteases"/>
    <property type="match status" value="1"/>
</dbReference>
<dbReference type="Gene3D" id="2.40.70.10">
    <property type="entry name" value="Acid Proteases"/>
    <property type="match status" value="1"/>
</dbReference>
<dbReference type="AlphaFoldDB" id="A0A540K6K6"/>
<accession>A0A540K6K6</accession>
<dbReference type="InterPro" id="IPR021109">
    <property type="entry name" value="Peptidase_aspartic_dom_sf"/>
</dbReference>
<protein>
    <submittedName>
        <fullName evidence="1">Uncharacterized protein</fullName>
    </submittedName>
</protein>
<dbReference type="CDD" id="cd00303">
    <property type="entry name" value="retropepsin_like"/>
    <property type="match status" value="1"/>
</dbReference>
<dbReference type="Pfam" id="PF08284">
    <property type="entry name" value="RVP_2"/>
    <property type="match status" value="1"/>
</dbReference>
<comment type="caution">
    <text evidence="1">The sequence shown here is derived from an EMBL/GenBank/DDBJ whole genome shotgun (WGS) entry which is preliminary data.</text>
</comment>
<organism evidence="1 2">
    <name type="scientific">Malus baccata</name>
    <name type="common">Siberian crab apple</name>
    <name type="synonym">Pyrus baccata</name>
    <dbReference type="NCBI Taxonomy" id="106549"/>
    <lineage>
        <taxon>Eukaryota</taxon>
        <taxon>Viridiplantae</taxon>
        <taxon>Streptophyta</taxon>
        <taxon>Embryophyta</taxon>
        <taxon>Tracheophyta</taxon>
        <taxon>Spermatophyta</taxon>
        <taxon>Magnoliopsida</taxon>
        <taxon>eudicotyledons</taxon>
        <taxon>Gunneridae</taxon>
        <taxon>Pentapetalae</taxon>
        <taxon>rosids</taxon>
        <taxon>fabids</taxon>
        <taxon>Rosales</taxon>
        <taxon>Rosaceae</taxon>
        <taxon>Amygdaloideae</taxon>
        <taxon>Maleae</taxon>
        <taxon>Malus</taxon>
    </lineage>
</organism>
<name>A0A540K6K6_MALBA</name>
<dbReference type="EMBL" id="VIEB01002388">
    <property type="protein sequence ID" value="TQD69856.1"/>
    <property type="molecule type" value="Genomic_DNA"/>
</dbReference>
<sequence length="105" mass="11384">MKVTGFVTNCHVTILIDSGSSHNFVNYGLVKQVKGSLDTGHTFNVKIADGGKVSTHGTLVQTPVKIQDYSCLTDLDAIHLGGCDVVLGVQWLRTLGPILWDFEKL</sequence>
<dbReference type="Proteomes" id="UP000315295">
    <property type="component" value="Unassembled WGS sequence"/>
</dbReference>
<evidence type="ECO:0000313" key="1">
    <source>
        <dbReference type="EMBL" id="TQD69856.1"/>
    </source>
</evidence>
<proteinExistence type="predicted"/>
<reference evidence="1 2" key="1">
    <citation type="journal article" date="2019" name="G3 (Bethesda)">
        <title>Sequencing of a Wild Apple (Malus baccata) Genome Unravels the Differences Between Cultivated and Wild Apple Species Regarding Disease Resistance and Cold Tolerance.</title>
        <authorList>
            <person name="Chen X."/>
        </authorList>
    </citation>
    <scope>NUCLEOTIDE SEQUENCE [LARGE SCALE GENOMIC DNA]</scope>
    <source>
        <strain evidence="2">cv. Shandingzi</strain>
        <tissue evidence="1">Leaves</tissue>
    </source>
</reference>
<evidence type="ECO:0000313" key="2">
    <source>
        <dbReference type="Proteomes" id="UP000315295"/>
    </source>
</evidence>
<keyword evidence="2" id="KW-1185">Reference proteome</keyword>
<gene>
    <name evidence="1" type="ORF">C1H46_044612</name>
</gene>